<dbReference type="SUPFAM" id="SSF55961">
    <property type="entry name" value="Bet v1-like"/>
    <property type="match status" value="1"/>
</dbReference>
<dbReference type="Proteomes" id="UP000249066">
    <property type="component" value="Unassembled WGS sequence"/>
</dbReference>
<gene>
    <name evidence="1" type="ORF">DI623_07300</name>
</gene>
<organism evidence="1 2">
    <name type="scientific">Sphingomonas sanxanigenens</name>
    <dbReference type="NCBI Taxonomy" id="397260"/>
    <lineage>
        <taxon>Bacteria</taxon>
        <taxon>Pseudomonadati</taxon>
        <taxon>Pseudomonadota</taxon>
        <taxon>Alphaproteobacteria</taxon>
        <taxon>Sphingomonadales</taxon>
        <taxon>Sphingomonadaceae</taxon>
        <taxon>Sphingomonas</taxon>
    </lineage>
</organism>
<name>A0A2W5A7C8_9SPHN</name>
<dbReference type="AlphaFoldDB" id="A0A2W5A7C8"/>
<evidence type="ECO:0008006" key="3">
    <source>
        <dbReference type="Google" id="ProtNLM"/>
    </source>
</evidence>
<reference evidence="1 2" key="1">
    <citation type="submission" date="2017-08" db="EMBL/GenBank/DDBJ databases">
        <title>Infants hospitalized years apart are colonized by the same room-sourced microbial strains.</title>
        <authorList>
            <person name="Brooks B."/>
            <person name="Olm M.R."/>
            <person name="Firek B.A."/>
            <person name="Baker R."/>
            <person name="Thomas B.C."/>
            <person name="Morowitz M.J."/>
            <person name="Banfield J.F."/>
        </authorList>
    </citation>
    <scope>NUCLEOTIDE SEQUENCE [LARGE SCALE GENOMIC DNA]</scope>
    <source>
        <strain evidence="1">S2_018_000_R2_101</strain>
    </source>
</reference>
<evidence type="ECO:0000313" key="2">
    <source>
        <dbReference type="Proteomes" id="UP000249066"/>
    </source>
</evidence>
<proteinExistence type="predicted"/>
<dbReference type="InterPro" id="IPR023393">
    <property type="entry name" value="START-like_dom_sf"/>
</dbReference>
<comment type="caution">
    <text evidence="1">The sequence shown here is derived from an EMBL/GenBank/DDBJ whole genome shotgun (WGS) entry which is preliminary data.</text>
</comment>
<protein>
    <recommendedName>
        <fullName evidence="3">SRPBCC family protein</fullName>
    </recommendedName>
</protein>
<dbReference type="Gene3D" id="3.30.530.20">
    <property type="match status" value="1"/>
</dbReference>
<evidence type="ECO:0000313" key="1">
    <source>
        <dbReference type="EMBL" id="PZO90313.1"/>
    </source>
</evidence>
<accession>A0A2W5A7C8</accession>
<sequence>METLIETDRATIFDILADLRHYGDWLPHSLVFKGTTAISPGPIGVGTTYVETSPWGTRRGVVTVIDRPDRIAYWQPMTLSPRWLGTVFVRVEDSLAPVGFSTLLRRDLQLRFRGVVTLAAPIVARSFVSEIERIQKWLKSHAEARTAAAAVT</sequence>
<dbReference type="EMBL" id="QFNN01000031">
    <property type="protein sequence ID" value="PZO90313.1"/>
    <property type="molecule type" value="Genomic_DNA"/>
</dbReference>